<comment type="similarity">
    <text evidence="1 4">Belongs to the universal ribosomal protein uS19 family.</text>
</comment>
<keyword evidence="3 4" id="KW-0687">Ribonucleoprotein</keyword>
<dbReference type="GO" id="GO:0005763">
    <property type="term" value="C:mitochondrial small ribosomal subunit"/>
    <property type="evidence" value="ECO:0007669"/>
    <property type="project" value="TreeGrafter"/>
</dbReference>
<protein>
    <recommendedName>
        <fullName evidence="7">Mitochondrial ribosomal protein S19</fullName>
    </recommendedName>
</protein>
<reference evidence="6" key="1">
    <citation type="journal article" date="2018" name="Nat. Microbiol.">
        <title>Leveraging single-cell genomics to expand the fungal tree of life.</title>
        <authorList>
            <person name="Ahrendt S.R."/>
            <person name="Quandt C.A."/>
            <person name="Ciobanu D."/>
            <person name="Clum A."/>
            <person name="Salamov A."/>
            <person name="Andreopoulos B."/>
            <person name="Cheng J.F."/>
            <person name="Woyke T."/>
            <person name="Pelin A."/>
            <person name="Henrissat B."/>
            <person name="Reynolds N.K."/>
            <person name="Benny G.L."/>
            <person name="Smith M.E."/>
            <person name="James T.Y."/>
            <person name="Grigoriev I.V."/>
        </authorList>
    </citation>
    <scope>NUCLEOTIDE SEQUENCE [LARGE SCALE GENOMIC DNA]</scope>
</reference>
<keyword evidence="2 4" id="KW-0689">Ribosomal protein</keyword>
<proteinExistence type="inferred from homology"/>
<evidence type="ECO:0000256" key="4">
    <source>
        <dbReference type="RuleBase" id="RU003485"/>
    </source>
</evidence>
<dbReference type="PANTHER" id="PTHR11880">
    <property type="entry name" value="RIBOSOMAL PROTEIN S19P FAMILY MEMBER"/>
    <property type="match status" value="1"/>
</dbReference>
<dbReference type="GO" id="GO:0000028">
    <property type="term" value="P:ribosomal small subunit assembly"/>
    <property type="evidence" value="ECO:0007669"/>
    <property type="project" value="TreeGrafter"/>
</dbReference>
<dbReference type="PRINTS" id="PR00975">
    <property type="entry name" value="RIBOSOMALS19"/>
</dbReference>
<gene>
    <name evidence="5" type="ORF">BDK51DRAFT_10864</name>
</gene>
<keyword evidence="6" id="KW-1185">Reference proteome</keyword>
<dbReference type="InterPro" id="IPR020934">
    <property type="entry name" value="Ribosomal_uS19_CS"/>
</dbReference>
<name>A0A4P9WFR6_9FUNG</name>
<dbReference type="GO" id="GO:0003735">
    <property type="term" value="F:structural constituent of ribosome"/>
    <property type="evidence" value="ECO:0007669"/>
    <property type="project" value="InterPro"/>
</dbReference>
<dbReference type="PANTHER" id="PTHR11880:SF8">
    <property type="entry name" value="SMALL RIBOSOMAL SUBUNIT PROTEIN US19M"/>
    <property type="match status" value="1"/>
</dbReference>
<evidence type="ECO:0000313" key="6">
    <source>
        <dbReference type="Proteomes" id="UP000269721"/>
    </source>
</evidence>
<dbReference type="PIRSF" id="PIRSF002144">
    <property type="entry name" value="Ribosomal_S19"/>
    <property type="match status" value="1"/>
</dbReference>
<dbReference type="Proteomes" id="UP000269721">
    <property type="component" value="Unassembled WGS sequence"/>
</dbReference>
<dbReference type="OrthoDB" id="2043at2759"/>
<dbReference type="EMBL" id="KZ995420">
    <property type="protein sequence ID" value="RKO90715.1"/>
    <property type="molecule type" value="Genomic_DNA"/>
</dbReference>
<dbReference type="InterPro" id="IPR002222">
    <property type="entry name" value="Ribosomal_uS19"/>
</dbReference>
<dbReference type="GO" id="GO:0003723">
    <property type="term" value="F:RNA binding"/>
    <property type="evidence" value="ECO:0007669"/>
    <property type="project" value="InterPro"/>
</dbReference>
<evidence type="ECO:0000256" key="2">
    <source>
        <dbReference type="ARBA" id="ARBA00022980"/>
    </source>
</evidence>
<dbReference type="InterPro" id="IPR023575">
    <property type="entry name" value="Ribosomal_uS19_SF"/>
</dbReference>
<evidence type="ECO:0008006" key="7">
    <source>
        <dbReference type="Google" id="ProtNLM"/>
    </source>
</evidence>
<dbReference type="PROSITE" id="PS00323">
    <property type="entry name" value="RIBOSOMAL_S19"/>
    <property type="match status" value="1"/>
</dbReference>
<sequence>MGRVAWKGPFFVRLPRSLTNEPVRTKARNCDILPNFVGRKFLVHNGKDYLPVNVTEQMVGHKLGDFSFTKKPFSYK</sequence>
<dbReference type="HAMAP" id="MF_00531">
    <property type="entry name" value="Ribosomal_uS19"/>
    <property type="match status" value="1"/>
</dbReference>
<evidence type="ECO:0000313" key="5">
    <source>
        <dbReference type="EMBL" id="RKO90715.1"/>
    </source>
</evidence>
<dbReference type="SUPFAM" id="SSF54570">
    <property type="entry name" value="Ribosomal protein S19"/>
    <property type="match status" value="1"/>
</dbReference>
<accession>A0A4P9WFR6</accession>
<dbReference type="Gene3D" id="3.30.860.10">
    <property type="entry name" value="30s Ribosomal Protein S19, Chain A"/>
    <property type="match status" value="1"/>
</dbReference>
<dbReference type="Pfam" id="PF00203">
    <property type="entry name" value="Ribosomal_S19"/>
    <property type="match status" value="1"/>
</dbReference>
<dbReference type="GO" id="GO:0006412">
    <property type="term" value="P:translation"/>
    <property type="evidence" value="ECO:0007669"/>
    <property type="project" value="InterPro"/>
</dbReference>
<organism evidence="5 6">
    <name type="scientific">Blyttiomyces helicus</name>
    <dbReference type="NCBI Taxonomy" id="388810"/>
    <lineage>
        <taxon>Eukaryota</taxon>
        <taxon>Fungi</taxon>
        <taxon>Fungi incertae sedis</taxon>
        <taxon>Chytridiomycota</taxon>
        <taxon>Chytridiomycota incertae sedis</taxon>
        <taxon>Chytridiomycetes</taxon>
        <taxon>Chytridiomycetes incertae sedis</taxon>
        <taxon>Blyttiomyces</taxon>
    </lineage>
</organism>
<evidence type="ECO:0000256" key="1">
    <source>
        <dbReference type="ARBA" id="ARBA00007345"/>
    </source>
</evidence>
<dbReference type="AlphaFoldDB" id="A0A4P9WFR6"/>
<evidence type="ECO:0000256" key="3">
    <source>
        <dbReference type="ARBA" id="ARBA00023274"/>
    </source>
</evidence>
<feature type="non-terminal residue" evidence="5">
    <location>
        <position position="76"/>
    </location>
</feature>